<dbReference type="Proteomes" id="UP001566331">
    <property type="component" value="Unassembled WGS sequence"/>
</dbReference>
<gene>
    <name evidence="1" type="ORF">AB6713_09005</name>
</gene>
<dbReference type="Gene3D" id="2.60.120.620">
    <property type="entry name" value="q2cbj1_9rhob like domain"/>
    <property type="match status" value="1"/>
</dbReference>
<keyword evidence="2" id="KW-1185">Reference proteome</keyword>
<accession>A0ABV4HSG6</accession>
<comment type="caution">
    <text evidence="1">The sequence shown here is derived from an EMBL/GenBank/DDBJ whole genome shotgun (WGS) entry which is preliminary data.</text>
</comment>
<name>A0ABV4HSG6_9GAMM</name>
<evidence type="ECO:0008006" key="3">
    <source>
        <dbReference type="Google" id="ProtNLM"/>
    </source>
</evidence>
<evidence type="ECO:0000313" key="1">
    <source>
        <dbReference type="EMBL" id="MEZ0474756.1"/>
    </source>
</evidence>
<dbReference type="RefSeq" id="WP_370564417.1">
    <property type="nucleotide sequence ID" value="NZ_JBFWIB010000008.1"/>
</dbReference>
<reference evidence="1 2" key="1">
    <citation type="submission" date="2024-07" db="EMBL/GenBank/DDBJ databases">
        <title>Luteimonas salilacus sp. nov., isolated from the shore soil of Salt Lake in Tibet of China.</title>
        <authorList>
            <person name="Zhang X."/>
            <person name="Li A."/>
        </authorList>
    </citation>
    <scope>NUCLEOTIDE SEQUENCE [LARGE SCALE GENOMIC DNA]</scope>
    <source>
        <strain evidence="1 2">B3-2-R+30</strain>
    </source>
</reference>
<protein>
    <recommendedName>
        <fullName evidence="3">Prolyl 4-hydroxylase alpha subunit Fe(2+) 2OG dioxygenase domain-containing protein</fullName>
    </recommendedName>
</protein>
<sequence>MSFEYLLEKINAAEFGHEPFSHLYIKDFFNDQHLSQITAAPEIALRARDSDDQLFDELFEAGYKIIDFPGCITNKDTYISWHRVKGAKQTHNNSSCEGFGVTLRLMSAGTPFISELMQFINGQRLQDVLAAKFGIDLDDVFYDTGIQKYLDGYEISPHPDIRKKALTFMVNINPGPGSEEKEHHTHYLVFRDAYKYVQAYWEGHPEAERCWVPWSWCDTRKMQRENNSIVIFSPTNFTMHGVKARYDHLGSQRTQLYGNLWYHAQTVTSHPEWEDFVITQAKPKLAASIKSKVKSVVPASMKAFIKSRITGGKHVARKF</sequence>
<dbReference type="EMBL" id="JBFWIC010000010">
    <property type="protein sequence ID" value="MEZ0474756.1"/>
    <property type="molecule type" value="Genomic_DNA"/>
</dbReference>
<evidence type="ECO:0000313" key="2">
    <source>
        <dbReference type="Proteomes" id="UP001566331"/>
    </source>
</evidence>
<organism evidence="1 2">
    <name type="scientific">Luteimonas salinilitoris</name>
    <dbReference type="NCBI Taxonomy" id="3237697"/>
    <lineage>
        <taxon>Bacteria</taxon>
        <taxon>Pseudomonadati</taxon>
        <taxon>Pseudomonadota</taxon>
        <taxon>Gammaproteobacteria</taxon>
        <taxon>Lysobacterales</taxon>
        <taxon>Lysobacteraceae</taxon>
        <taxon>Luteimonas</taxon>
    </lineage>
</organism>
<proteinExistence type="predicted"/>